<feature type="compositionally biased region" description="Basic and acidic residues" evidence="1">
    <location>
        <begin position="1"/>
        <end position="24"/>
    </location>
</feature>
<evidence type="ECO:0000313" key="2">
    <source>
        <dbReference type="EMBL" id="MBX72857.1"/>
    </source>
</evidence>
<accession>A0A2P2R0X4</accession>
<feature type="region of interest" description="Disordered" evidence="1">
    <location>
        <begin position="1"/>
        <end position="42"/>
    </location>
</feature>
<sequence length="71" mass="8232">MGEAEAKAYMLRRRESQRGKEGRAAPKTSSYHIDPEQRLRNGFAQRNSRSDCYLPTVGCDCDHDHRRRHDG</sequence>
<organism evidence="2">
    <name type="scientific">Rhizophora mucronata</name>
    <name type="common">Asiatic mangrove</name>
    <dbReference type="NCBI Taxonomy" id="61149"/>
    <lineage>
        <taxon>Eukaryota</taxon>
        <taxon>Viridiplantae</taxon>
        <taxon>Streptophyta</taxon>
        <taxon>Embryophyta</taxon>
        <taxon>Tracheophyta</taxon>
        <taxon>Spermatophyta</taxon>
        <taxon>Magnoliopsida</taxon>
        <taxon>eudicotyledons</taxon>
        <taxon>Gunneridae</taxon>
        <taxon>Pentapetalae</taxon>
        <taxon>rosids</taxon>
        <taxon>fabids</taxon>
        <taxon>Malpighiales</taxon>
        <taxon>Rhizophoraceae</taxon>
        <taxon>Rhizophora</taxon>
    </lineage>
</organism>
<protein>
    <submittedName>
        <fullName evidence="2">Uncharacterized protein</fullName>
    </submittedName>
</protein>
<reference evidence="2" key="1">
    <citation type="submission" date="2018-02" db="EMBL/GenBank/DDBJ databases">
        <title>Rhizophora mucronata_Transcriptome.</title>
        <authorList>
            <person name="Meera S.P."/>
            <person name="Sreeshan A."/>
            <person name="Augustine A."/>
        </authorList>
    </citation>
    <scope>NUCLEOTIDE SEQUENCE</scope>
    <source>
        <tissue evidence="2">Leaf</tissue>
    </source>
</reference>
<evidence type="ECO:0000256" key="1">
    <source>
        <dbReference type="SAM" id="MobiDB-lite"/>
    </source>
</evidence>
<name>A0A2P2R0X4_RHIMU</name>
<dbReference type="EMBL" id="GGEC01092373">
    <property type="protein sequence ID" value="MBX72857.1"/>
    <property type="molecule type" value="Transcribed_RNA"/>
</dbReference>
<proteinExistence type="predicted"/>
<dbReference type="AlphaFoldDB" id="A0A2P2R0X4"/>